<evidence type="ECO:0000259" key="15">
    <source>
        <dbReference type="PROSITE" id="PS52029"/>
    </source>
</evidence>
<evidence type="ECO:0000256" key="14">
    <source>
        <dbReference type="SAM" id="SignalP"/>
    </source>
</evidence>
<protein>
    <submittedName>
        <fullName evidence="16">L,D-transpeptidase family protein</fullName>
    </submittedName>
</protein>
<dbReference type="PANTHER" id="PTHR30582">
    <property type="entry name" value="L,D-TRANSPEPTIDASE"/>
    <property type="match status" value="1"/>
</dbReference>
<evidence type="ECO:0000256" key="1">
    <source>
        <dbReference type="ARBA" id="ARBA00004752"/>
    </source>
</evidence>
<evidence type="ECO:0000256" key="11">
    <source>
        <dbReference type="ARBA" id="ARBA00023316"/>
    </source>
</evidence>
<feature type="chain" id="PRO_5037762565" evidence="14">
    <location>
        <begin position="36"/>
        <end position="405"/>
    </location>
</feature>
<keyword evidence="8" id="KW-0564">Palmitate</keyword>
<evidence type="ECO:0000256" key="12">
    <source>
        <dbReference type="ARBA" id="ARBA00060592"/>
    </source>
</evidence>
<keyword evidence="10" id="KW-0012">Acyltransferase</keyword>
<comment type="pathway">
    <text evidence="12">Glycan biosynthesis.</text>
</comment>
<dbReference type="PANTHER" id="PTHR30582:SF2">
    <property type="entry name" value="L,D-TRANSPEPTIDASE YCIB-RELATED"/>
    <property type="match status" value="1"/>
</dbReference>
<evidence type="ECO:0000256" key="5">
    <source>
        <dbReference type="ARBA" id="ARBA00022960"/>
    </source>
</evidence>
<dbReference type="AlphaFoldDB" id="A0A927PYW9"/>
<keyword evidence="4 14" id="KW-0732">Signal</keyword>
<evidence type="ECO:0000256" key="7">
    <source>
        <dbReference type="ARBA" id="ARBA00023136"/>
    </source>
</evidence>
<dbReference type="EMBL" id="JACYXZ010000001">
    <property type="protein sequence ID" value="MBD8869128.1"/>
    <property type="molecule type" value="Genomic_DNA"/>
</dbReference>
<evidence type="ECO:0000313" key="17">
    <source>
        <dbReference type="Proteomes" id="UP000616839"/>
    </source>
</evidence>
<proteinExistence type="predicted"/>
<dbReference type="PROSITE" id="PS52029">
    <property type="entry name" value="LD_TPASE"/>
    <property type="match status" value="1"/>
</dbReference>
<dbReference type="InterPro" id="IPR038063">
    <property type="entry name" value="Transpep_catalytic_dom"/>
</dbReference>
<comment type="pathway">
    <text evidence="1 13">Cell wall biogenesis; peptidoglycan biosynthesis.</text>
</comment>
<dbReference type="CDD" id="cd13432">
    <property type="entry name" value="LDT_IgD_like_2"/>
    <property type="match status" value="1"/>
</dbReference>
<sequence>MTARPLGFSPRALTALGTAALLAATLVGCSSDTGADSLDPAGEPTTAAAQVEPVEIGDNLASRTAVAVDKQVRITVQGGTLRRVSVASEDGTPLDGALSDEGSAWKASGRLEPGTGYVVRALAEGSDGAVERETRRFRTADLSLDDQTYASIAPLDGETVGVGMPVVVTFDVPVADRASIERHLTVSSTPRQVGSWHWLSDTEVHWRPRTYWQAGSDVTVDVDINSVPAGNGVFGQESRRIGFHVGDANVYKVSAATHSMQVFSNGDLLRTIPITTGKAGFTTRSGTKVIMEKFRERRMNSETVGISEGDPEFYDIDDVEYAMRLTYSGEFIHAAPWSVGSQGSANVSHGCTGMSTADAGWLYGLSKRGDVVEYVGTDRPMTLENGFGDWNASFADYRTGSALSS</sequence>
<dbReference type="CDD" id="cd16913">
    <property type="entry name" value="YkuD_like"/>
    <property type="match status" value="1"/>
</dbReference>
<dbReference type="GO" id="GO:0016746">
    <property type="term" value="F:acyltransferase activity"/>
    <property type="evidence" value="ECO:0007669"/>
    <property type="project" value="UniProtKB-KW"/>
</dbReference>
<evidence type="ECO:0000256" key="10">
    <source>
        <dbReference type="ARBA" id="ARBA00023315"/>
    </source>
</evidence>
<dbReference type="GO" id="GO:0008360">
    <property type="term" value="P:regulation of cell shape"/>
    <property type="evidence" value="ECO:0007669"/>
    <property type="project" value="UniProtKB-UniRule"/>
</dbReference>
<dbReference type="Pfam" id="PF03734">
    <property type="entry name" value="YkuD"/>
    <property type="match status" value="1"/>
</dbReference>
<dbReference type="GO" id="GO:0071972">
    <property type="term" value="F:peptidoglycan L,D-transpeptidase activity"/>
    <property type="evidence" value="ECO:0007669"/>
    <property type="project" value="TreeGrafter"/>
</dbReference>
<feature type="active site" description="Proton donor/acceptor" evidence="13">
    <location>
        <position position="333"/>
    </location>
</feature>
<dbReference type="Pfam" id="PF17964">
    <property type="entry name" value="Big_10"/>
    <property type="match status" value="1"/>
</dbReference>
<evidence type="ECO:0000256" key="13">
    <source>
        <dbReference type="PROSITE-ProRule" id="PRU01373"/>
    </source>
</evidence>
<evidence type="ECO:0000313" key="16">
    <source>
        <dbReference type="EMBL" id="MBD8869128.1"/>
    </source>
</evidence>
<keyword evidence="7" id="KW-0472">Membrane</keyword>
<evidence type="ECO:0000256" key="8">
    <source>
        <dbReference type="ARBA" id="ARBA00023139"/>
    </source>
</evidence>
<comment type="caution">
    <text evidence="16">The sequence shown here is derived from an EMBL/GenBank/DDBJ whole genome shotgun (WGS) entry which is preliminary data.</text>
</comment>
<keyword evidence="3" id="KW-0808">Transferase</keyword>
<feature type="signal peptide" evidence="14">
    <location>
        <begin position="1"/>
        <end position="35"/>
    </location>
</feature>
<dbReference type="Gene3D" id="2.40.440.10">
    <property type="entry name" value="L,D-transpeptidase catalytic domain-like"/>
    <property type="match status" value="1"/>
</dbReference>
<feature type="active site" description="Nucleophile" evidence="13">
    <location>
        <position position="351"/>
    </location>
</feature>
<keyword evidence="11 13" id="KW-0961">Cell wall biogenesis/degradation</keyword>
<evidence type="ECO:0000256" key="2">
    <source>
        <dbReference type="ARBA" id="ARBA00022475"/>
    </source>
</evidence>
<name>A0A927PYW9_9ACTN</name>
<keyword evidence="17" id="KW-1185">Reference proteome</keyword>
<keyword evidence="2" id="KW-1003">Cell membrane</keyword>
<dbReference type="PROSITE" id="PS51257">
    <property type="entry name" value="PROKAR_LIPOPROTEIN"/>
    <property type="match status" value="1"/>
</dbReference>
<accession>A0A927PYW9</accession>
<evidence type="ECO:0000256" key="6">
    <source>
        <dbReference type="ARBA" id="ARBA00022984"/>
    </source>
</evidence>
<keyword evidence="9" id="KW-0449">Lipoprotein</keyword>
<dbReference type="Gene3D" id="2.60.40.3780">
    <property type="match status" value="1"/>
</dbReference>
<dbReference type="SUPFAM" id="SSF141523">
    <property type="entry name" value="L,D-transpeptidase catalytic domain-like"/>
    <property type="match status" value="1"/>
</dbReference>
<dbReference type="FunFam" id="2.40.440.10:FF:000005">
    <property type="entry name" value="L,D-transpeptidase 2"/>
    <property type="match status" value="1"/>
</dbReference>
<dbReference type="InterPro" id="IPR005490">
    <property type="entry name" value="LD_TPept_cat_dom"/>
</dbReference>
<keyword evidence="6 13" id="KW-0573">Peptidoglycan synthesis</keyword>
<dbReference type="RefSeq" id="WP_192141315.1">
    <property type="nucleotide sequence ID" value="NZ_JACYXZ010000001.1"/>
</dbReference>
<evidence type="ECO:0000256" key="4">
    <source>
        <dbReference type="ARBA" id="ARBA00022729"/>
    </source>
</evidence>
<reference evidence="16" key="1">
    <citation type="submission" date="2020-09" db="EMBL/GenBank/DDBJ databases">
        <title>Nocardioides sp. strain MJB4 16S ribosomal RNA gene Genome sequencing and assembly.</title>
        <authorList>
            <person name="Kim I."/>
        </authorList>
    </citation>
    <scope>NUCLEOTIDE SEQUENCE</scope>
    <source>
        <strain evidence="16">MJB4</strain>
    </source>
</reference>
<dbReference type="Gene3D" id="2.60.40.3710">
    <property type="match status" value="1"/>
</dbReference>
<dbReference type="GO" id="GO:0018104">
    <property type="term" value="P:peptidoglycan-protein cross-linking"/>
    <property type="evidence" value="ECO:0007669"/>
    <property type="project" value="TreeGrafter"/>
</dbReference>
<evidence type="ECO:0000256" key="3">
    <source>
        <dbReference type="ARBA" id="ARBA00022679"/>
    </source>
</evidence>
<evidence type="ECO:0000256" key="9">
    <source>
        <dbReference type="ARBA" id="ARBA00023288"/>
    </source>
</evidence>
<dbReference type="InterPro" id="IPR041280">
    <property type="entry name" value="Big_10"/>
</dbReference>
<dbReference type="GO" id="GO:0005576">
    <property type="term" value="C:extracellular region"/>
    <property type="evidence" value="ECO:0007669"/>
    <property type="project" value="TreeGrafter"/>
</dbReference>
<dbReference type="InterPro" id="IPR050979">
    <property type="entry name" value="LD-transpeptidase"/>
</dbReference>
<feature type="domain" description="L,D-TPase catalytic" evidence="15">
    <location>
        <begin position="249"/>
        <end position="375"/>
    </location>
</feature>
<keyword evidence="5 13" id="KW-0133">Cell shape</keyword>
<dbReference type="GO" id="GO:0071555">
    <property type="term" value="P:cell wall organization"/>
    <property type="evidence" value="ECO:0007669"/>
    <property type="project" value="UniProtKB-UniRule"/>
</dbReference>
<organism evidence="16 17">
    <name type="scientific">Nocardioides donggukensis</name>
    <dbReference type="NCBI Taxonomy" id="2774019"/>
    <lineage>
        <taxon>Bacteria</taxon>
        <taxon>Bacillati</taxon>
        <taxon>Actinomycetota</taxon>
        <taxon>Actinomycetes</taxon>
        <taxon>Propionibacteriales</taxon>
        <taxon>Nocardioidaceae</taxon>
        <taxon>Nocardioides</taxon>
    </lineage>
</organism>
<gene>
    <name evidence="16" type="ORF">IE331_05780</name>
</gene>
<dbReference type="Proteomes" id="UP000616839">
    <property type="component" value="Unassembled WGS sequence"/>
</dbReference>